<gene>
    <name evidence="3" type="ORF">RCL2_000351500</name>
    <name evidence="2" type="ORF">RclHR1_05630009</name>
</gene>
<evidence type="ECO:0000256" key="1">
    <source>
        <dbReference type="SAM" id="SignalP"/>
    </source>
</evidence>
<keyword evidence="4" id="KW-1185">Reference proteome</keyword>
<name>A0A2Z6S6P6_9GLOM</name>
<reference evidence="3" key="2">
    <citation type="submission" date="2019-10" db="EMBL/GenBank/DDBJ databases">
        <title>Conservation and host-specific expression of non-tandemly repeated heterogenous ribosome RNA gene in arbuscular mycorrhizal fungi.</title>
        <authorList>
            <person name="Maeda T."/>
            <person name="Kobayashi Y."/>
            <person name="Nakagawa T."/>
            <person name="Ezawa T."/>
            <person name="Yamaguchi K."/>
            <person name="Bino T."/>
            <person name="Nishimoto Y."/>
            <person name="Shigenobu S."/>
            <person name="Kawaguchi M."/>
        </authorList>
    </citation>
    <scope>NUCLEOTIDE SEQUENCE</scope>
    <source>
        <strain evidence="3">HR1</strain>
    </source>
</reference>
<dbReference type="Proteomes" id="UP000247702">
    <property type="component" value="Unassembled WGS sequence"/>
</dbReference>
<reference evidence="2 4" key="1">
    <citation type="submission" date="2017-11" db="EMBL/GenBank/DDBJ databases">
        <title>The genome of Rhizophagus clarus HR1 reveals common genetic basis of auxotrophy among arbuscular mycorrhizal fungi.</title>
        <authorList>
            <person name="Kobayashi Y."/>
        </authorList>
    </citation>
    <scope>NUCLEOTIDE SEQUENCE [LARGE SCALE GENOMIC DNA]</scope>
    <source>
        <strain evidence="2 4">HR1</strain>
    </source>
</reference>
<dbReference type="Proteomes" id="UP000615446">
    <property type="component" value="Unassembled WGS sequence"/>
</dbReference>
<dbReference type="OrthoDB" id="10581380at2759"/>
<evidence type="ECO:0000313" key="3">
    <source>
        <dbReference type="EMBL" id="GES76111.1"/>
    </source>
</evidence>
<dbReference type="EMBL" id="BEXD01003941">
    <property type="protein sequence ID" value="GBC04352.1"/>
    <property type="molecule type" value="Genomic_DNA"/>
</dbReference>
<evidence type="ECO:0000313" key="4">
    <source>
        <dbReference type="Proteomes" id="UP000247702"/>
    </source>
</evidence>
<sequence>MRLNFLLLLLIVFTAVALSQELPCRVEIQSLNPPLPIPPRIALFLTSDSKNNVILSLQGRNWTTVPCASALCPEGGSSIDSVHGESVQFNGLNQPLTIAKTRKDSSQCWHFQGNANSVSIISCKNKNAIATGVGVGLKVLARVRLLGSRQQWAFHKTL</sequence>
<accession>A0A2Z6S6P6</accession>
<feature type="chain" id="PRO_5036060202" description="Ricin B lectin domain-containing protein" evidence="1">
    <location>
        <begin position="20"/>
        <end position="158"/>
    </location>
</feature>
<comment type="caution">
    <text evidence="2">The sequence shown here is derived from an EMBL/GenBank/DDBJ whole genome shotgun (WGS) entry which is preliminary data.</text>
</comment>
<keyword evidence="1" id="KW-0732">Signal</keyword>
<feature type="signal peptide" evidence="1">
    <location>
        <begin position="1"/>
        <end position="19"/>
    </location>
</feature>
<evidence type="ECO:0000313" key="2">
    <source>
        <dbReference type="EMBL" id="GBC04352.1"/>
    </source>
</evidence>
<dbReference type="AlphaFoldDB" id="A0A2Z6S6P6"/>
<proteinExistence type="predicted"/>
<dbReference type="EMBL" id="BLAL01000018">
    <property type="protein sequence ID" value="GES76111.1"/>
    <property type="molecule type" value="Genomic_DNA"/>
</dbReference>
<evidence type="ECO:0008006" key="5">
    <source>
        <dbReference type="Google" id="ProtNLM"/>
    </source>
</evidence>
<organism evidence="2 4">
    <name type="scientific">Rhizophagus clarus</name>
    <dbReference type="NCBI Taxonomy" id="94130"/>
    <lineage>
        <taxon>Eukaryota</taxon>
        <taxon>Fungi</taxon>
        <taxon>Fungi incertae sedis</taxon>
        <taxon>Mucoromycota</taxon>
        <taxon>Glomeromycotina</taxon>
        <taxon>Glomeromycetes</taxon>
        <taxon>Glomerales</taxon>
        <taxon>Glomeraceae</taxon>
        <taxon>Rhizophagus</taxon>
    </lineage>
</organism>
<protein>
    <recommendedName>
        <fullName evidence="5">Ricin B lectin domain-containing protein</fullName>
    </recommendedName>
</protein>